<evidence type="ECO:0000313" key="2">
    <source>
        <dbReference type="Proteomes" id="UP000790377"/>
    </source>
</evidence>
<gene>
    <name evidence="1" type="ORF">BJ138DRAFT_1002435</name>
</gene>
<dbReference type="Proteomes" id="UP000790377">
    <property type="component" value="Unassembled WGS sequence"/>
</dbReference>
<evidence type="ECO:0000313" key="1">
    <source>
        <dbReference type="EMBL" id="KAH7913358.1"/>
    </source>
</evidence>
<protein>
    <submittedName>
        <fullName evidence="1">Uncharacterized protein</fullName>
    </submittedName>
</protein>
<name>A0ACB8AK63_9AGAM</name>
<proteinExistence type="predicted"/>
<organism evidence="1 2">
    <name type="scientific">Hygrophoropsis aurantiaca</name>
    <dbReference type="NCBI Taxonomy" id="72124"/>
    <lineage>
        <taxon>Eukaryota</taxon>
        <taxon>Fungi</taxon>
        <taxon>Dikarya</taxon>
        <taxon>Basidiomycota</taxon>
        <taxon>Agaricomycotina</taxon>
        <taxon>Agaricomycetes</taxon>
        <taxon>Agaricomycetidae</taxon>
        <taxon>Boletales</taxon>
        <taxon>Coniophorineae</taxon>
        <taxon>Hygrophoropsidaceae</taxon>
        <taxon>Hygrophoropsis</taxon>
    </lineage>
</organism>
<sequence>MASLTPPQAAPSWNHTPEQVLQLVKDALAEHKAVSDKVGTLAESECNFESYDQHALADADAIVDIKAEPLVFYQNVATDKALRDASTDAEVLQRDYGVEQSMRIDVFQAKVAAEKNLRASGEWDKLNSEQQRLVEKMVLDGKRAGLALPEKEREHLMQLKKDLSQACLEFTKNFNEEDGHISFTLEELDGVPADVISGYTKRSEDSKELYDVTFKTPDIFPIFKSATSPTTRQRAQEAHENRLSVNVPLLERALELRRQIATMLGYQSWADYVTEEKMVKSGANVQDFLDDLEAKLRPLGEKERETLLALKKEEHERRGLPFDGEFYIWDYRYYDRVYIEKTLSLDDSLVKEYFPVSVVVPTILTIYQNLLGVKFIEVKDNDIWHPEVQKFAVWEAGAKDETGFVGYCYLDLFPRAAKYSHAAVWPLWPSYQTSEGGRHYPLAAMVANLAKPTPDRPALMRHDDVTTFFHEMGHVFHGLLSRTQYARFHGTAVARDFVEAPSQMLENWCWEPKVLEKMSSHYKTQEPLSAELIDKIIKSRYVNIGLFNLRQVFFAKFDLKIHVDKEAADYTKVWNDLRQSISLVKGGKVLPGQGTFGHIVGGYDAGYYGYTYSLVFAADMYATIFKKDPLEPAFGKLYRDKILLVGGSREELDSLEDFLGRPPNSDAFLKEMFGTIPASNL</sequence>
<comment type="caution">
    <text evidence="1">The sequence shown here is derived from an EMBL/GenBank/DDBJ whole genome shotgun (WGS) entry which is preliminary data.</text>
</comment>
<accession>A0ACB8AK63</accession>
<keyword evidence="2" id="KW-1185">Reference proteome</keyword>
<reference evidence="1" key="1">
    <citation type="journal article" date="2021" name="New Phytol.">
        <title>Evolutionary innovations through gain and loss of genes in the ectomycorrhizal Boletales.</title>
        <authorList>
            <person name="Wu G."/>
            <person name="Miyauchi S."/>
            <person name="Morin E."/>
            <person name="Kuo A."/>
            <person name="Drula E."/>
            <person name="Varga T."/>
            <person name="Kohler A."/>
            <person name="Feng B."/>
            <person name="Cao Y."/>
            <person name="Lipzen A."/>
            <person name="Daum C."/>
            <person name="Hundley H."/>
            <person name="Pangilinan J."/>
            <person name="Johnson J."/>
            <person name="Barry K."/>
            <person name="LaButti K."/>
            <person name="Ng V."/>
            <person name="Ahrendt S."/>
            <person name="Min B."/>
            <person name="Choi I.G."/>
            <person name="Park H."/>
            <person name="Plett J.M."/>
            <person name="Magnuson J."/>
            <person name="Spatafora J.W."/>
            <person name="Nagy L.G."/>
            <person name="Henrissat B."/>
            <person name="Grigoriev I.V."/>
            <person name="Yang Z.L."/>
            <person name="Xu J."/>
            <person name="Martin F.M."/>
        </authorList>
    </citation>
    <scope>NUCLEOTIDE SEQUENCE</scope>
    <source>
        <strain evidence="1">ATCC 28755</strain>
    </source>
</reference>
<dbReference type="EMBL" id="MU267632">
    <property type="protein sequence ID" value="KAH7913358.1"/>
    <property type="molecule type" value="Genomic_DNA"/>
</dbReference>